<evidence type="ECO:0000256" key="3">
    <source>
        <dbReference type="ARBA" id="ARBA00009789"/>
    </source>
</evidence>
<evidence type="ECO:0000256" key="5">
    <source>
        <dbReference type="ARBA" id="ARBA00022695"/>
    </source>
</evidence>
<dbReference type="Proteomes" id="UP000218327">
    <property type="component" value="Unassembled WGS sequence"/>
</dbReference>
<dbReference type="PROSITE" id="PS01295">
    <property type="entry name" value="ISPD"/>
    <property type="match status" value="1"/>
</dbReference>
<feature type="site" description="Positions MEP for the nucleophilic attack" evidence="7">
    <location>
        <position position="155"/>
    </location>
</feature>
<dbReference type="PANTHER" id="PTHR32125:SF4">
    <property type="entry name" value="2-C-METHYL-D-ERYTHRITOL 4-PHOSPHATE CYTIDYLYLTRANSFERASE, CHLOROPLASTIC"/>
    <property type="match status" value="1"/>
</dbReference>
<organism evidence="8 9">
    <name type="scientific">SAR86 cluster bacterium</name>
    <dbReference type="NCBI Taxonomy" id="2030880"/>
    <lineage>
        <taxon>Bacteria</taxon>
        <taxon>Pseudomonadati</taxon>
        <taxon>Pseudomonadota</taxon>
        <taxon>Gammaproteobacteria</taxon>
        <taxon>SAR86 cluster</taxon>
    </lineage>
</organism>
<dbReference type="EMBL" id="NVVJ01000011">
    <property type="protein sequence ID" value="PCJ26451.1"/>
    <property type="molecule type" value="Genomic_DNA"/>
</dbReference>
<dbReference type="GO" id="GO:0050518">
    <property type="term" value="F:2-C-methyl-D-erythritol 4-phosphate cytidylyltransferase activity"/>
    <property type="evidence" value="ECO:0007669"/>
    <property type="project" value="UniProtKB-UniRule"/>
</dbReference>
<evidence type="ECO:0000256" key="7">
    <source>
        <dbReference type="HAMAP-Rule" id="MF_00108"/>
    </source>
</evidence>
<reference evidence="9" key="1">
    <citation type="submission" date="2017-08" db="EMBL/GenBank/DDBJ databases">
        <title>A dynamic microbial community with high functional redundancy inhabits the cold, oxic subseafloor aquifer.</title>
        <authorList>
            <person name="Tully B.J."/>
            <person name="Wheat C.G."/>
            <person name="Glazer B.T."/>
            <person name="Huber J.A."/>
        </authorList>
    </citation>
    <scope>NUCLEOTIDE SEQUENCE [LARGE SCALE GENOMIC DNA]</scope>
</reference>
<dbReference type="InterPro" id="IPR034683">
    <property type="entry name" value="IspD/TarI"/>
</dbReference>
<dbReference type="HAMAP" id="MF_00108">
    <property type="entry name" value="IspD"/>
    <property type="match status" value="1"/>
</dbReference>
<dbReference type="Gene3D" id="3.90.550.10">
    <property type="entry name" value="Spore Coat Polysaccharide Biosynthesis Protein SpsA, Chain A"/>
    <property type="match status" value="1"/>
</dbReference>
<feature type="site" description="Transition state stabilizer" evidence="7">
    <location>
        <position position="15"/>
    </location>
</feature>
<evidence type="ECO:0000256" key="2">
    <source>
        <dbReference type="ARBA" id="ARBA00004787"/>
    </source>
</evidence>
<feature type="site" description="Transition state stabilizer" evidence="7">
    <location>
        <position position="22"/>
    </location>
</feature>
<comment type="similarity">
    <text evidence="3 7">Belongs to the IspD/TarI cytidylyltransferase family. IspD subfamily.</text>
</comment>
<feature type="site" description="Positions MEP for the nucleophilic attack" evidence="7">
    <location>
        <position position="211"/>
    </location>
</feature>
<dbReference type="UniPathway" id="UPA00056">
    <property type="reaction ID" value="UER00093"/>
</dbReference>
<evidence type="ECO:0000313" key="8">
    <source>
        <dbReference type="EMBL" id="PCJ26451.1"/>
    </source>
</evidence>
<dbReference type="NCBIfam" id="TIGR00453">
    <property type="entry name" value="ispD"/>
    <property type="match status" value="1"/>
</dbReference>
<dbReference type="SUPFAM" id="SSF53448">
    <property type="entry name" value="Nucleotide-diphospho-sugar transferases"/>
    <property type="match status" value="1"/>
</dbReference>
<accession>A0A2A5B558</accession>
<dbReference type="FunFam" id="3.90.550.10:FF:000003">
    <property type="entry name" value="2-C-methyl-D-erythritol 4-phosphate cytidylyltransferase"/>
    <property type="match status" value="1"/>
</dbReference>
<proteinExistence type="inferred from homology"/>
<evidence type="ECO:0000256" key="6">
    <source>
        <dbReference type="ARBA" id="ARBA00023229"/>
    </source>
</evidence>
<keyword evidence="4 7" id="KW-0808">Transferase</keyword>
<protein>
    <recommendedName>
        <fullName evidence="7">2-C-methyl-D-erythritol 4-phosphate cytidylyltransferase</fullName>
        <ecNumber evidence="7">2.7.7.60</ecNumber>
    </recommendedName>
    <alternativeName>
        <fullName evidence="7">4-diphosphocytidyl-2C-methyl-D-erythritol synthase</fullName>
    </alternativeName>
    <alternativeName>
        <fullName evidence="7">MEP cytidylyltransferase</fullName>
        <shortName evidence="7">MCT</shortName>
    </alternativeName>
</protein>
<dbReference type="Pfam" id="PF01128">
    <property type="entry name" value="IspD"/>
    <property type="match status" value="1"/>
</dbReference>
<keyword evidence="5 7" id="KW-0548">Nucleotidyltransferase</keyword>
<dbReference type="PANTHER" id="PTHR32125">
    <property type="entry name" value="2-C-METHYL-D-ERYTHRITOL 4-PHOSPHATE CYTIDYLYLTRANSFERASE, CHLOROPLASTIC"/>
    <property type="match status" value="1"/>
</dbReference>
<dbReference type="CDD" id="cd02516">
    <property type="entry name" value="CDP-ME_synthetase"/>
    <property type="match status" value="1"/>
</dbReference>
<dbReference type="InterPro" id="IPR029044">
    <property type="entry name" value="Nucleotide-diphossugar_trans"/>
</dbReference>
<gene>
    <name evidence="7" type="primary">ispD</name>
    <name evidence="8" type="ORF">COA96_05470</name>
</gene>
<dbReference type="AlphaFoldDB" id="A0A2A5B558"/>
<evidence type="ECO:0000313" key="9">
    <source>
        <dbReference type="Proteomes" id="UP000218327"/>
    </source>
</evidence>
<dbReference type="InterPro" id="IPR001228">
    <property type="entry name" value="IspD"/>
</dbReference>
<comment type="catalytic activity">
    <reaction evidence="1 7">
        <text>2-C-methyl-D-erythritol 4-phosphate + CTP + H(+) = 4-CDP-2-C-methyl-D-erythritol + diphosphate</text>
        <dbReference type="Rhea" id="RHEA:13429"/>
        <dbReference type="ChEBI" id="CHEBI:15378"/>
        <dbReference type="ChEBI" id="CHEBI:33019"/>
        <dbReference type="ChEBI" id="CHEBI:37563"/>
        <dbReference type="ChEBI" id="CHEBI:57823"/>
        <dbReference type="ChEBI" id="CHEBI:58262"/>
        <dbReference type="EC" id="2.7.7.60"/>
    </reaction>
</comment>
<comment type="pathway">
    <text evidence="2 7">Isoprenoid biosynthesis; isopentenyl diphosphate biosynthesis via DXP pathway; isopentenyl diphosphate from 1-deoxy-D-xylulose 5-phosphate: step 2/6.</text>
</comment>
<dbReference type="InterPro" id="IPR018294">
    <property type="entry name" value="ISPD_synthase_CS"/>
</dbReference>
<comment type="caution">
    <text evidence="8">The sequence shown here is derived from an EMBL/GenBank/DDBJ whole genome shotgun (WGS) entry which is preliminary data.</text>
</comment>
<dbReference type="EC" id="2.7.7.60" evidence="7"/>
<evidence type="ECO:0000256" key="1">
    <source>
        <dbReference type="ARBA" id="ARBA00001282"/>
    </source>
</evidence>
<dbReference type="GO" id="GO:0019288">
    <property type="term" value="P:isopentenyl diphosphate biosynthetic process, methylerythritol 4-phosphate pathway"/>
    <property type="evidence" value="ECO:0007669"/>
    <property type="project" value="UniProtKB-UniRule"/>
</dbReference>
<sequence>MTIWAILPAAGIGRRMGSAVPKQYLPLNGVPVITHSLQRLHAVQSIQKIVVVLHPEDSRWAALAPDQNSRISCALGGDERYQSVLNGLEHLASEAADNDWVLVHDAVRPCVRTGDIEKLITELSGDAVGGLLGSPVDNTLKQVDDGLCITRTVDRRNLWNALTPQMFRYSILKDAINRVVFDGTQITDEASAVELLGHKPRIIEGSKDNIKITHADDLVLASKILESQAVNHEY</sequence>
<name>A0A2A5B558_9GAMM</name>
<dbReference type="InterPro" id="IPR050088">
    <property type="entry name" value="IspD/TarI_cytidylyltransf_bact"/>
</dbReference>
<comment type="function">
    <text evidence="7">Catalyzes the formation of 4-diphosphocytidyl-2-C-methyl-D-erythritol from CTP and 2-C-methyl-D-erythritol 4-phosphate (MEP).</text>
</comment>
<keyword evidence="6 7" id="KW-0414">Isoprene biosynthesis</keyword>
<evidence type="ECO:0000256" key="4">
    <source>
        <dbReference type="ARBA" id="ARBA00022679"/>
    </source>
</evidence>